<keyword evidence="5 6" id="KW-0472">Membrane</keyword>
<dbReference type="PROSITE" id="PS50850">
    <property type="entry name" value="MFS"/>
    <property type="match status" value="1"/>
</dbReference>
<dbReference type="SUPFAM" id="SSF103473">
    <property type="entry name" value="MFS general substrate transporter"/>
    <property type="match status" value="1"/>
</dbReference>
<feature type="transmembrane region" description="Helical" evidence="6">
    <location>
        <begin position="294"/>
        <end position="314"/>
    </location>
</feature>
<proteinExistence type="inferred from homology"/>
<dbReference type="Gene3D" id="1.20.1250.20">
    <property type="entry name" value="MFS general substrate transporter like domains"/>
    <property type="match status" value="2"/>
</dbReference>
<dbReference type="AlphaFoldDB" id="A0A8S3RUT2"/>
<sequence length="424" mass="46394">MELKGRQLIIFTSLYISYTLYVYVRRSVAFSIPALVTSEGFEKSQIGLITSSQSIAYAISKFVCGILADVVSPKALNSGGLILSGITAISFTGFNSTIVLCFWWFLNGLSQGAGWPAAAVILKQWCPPTIFGTVWSILSTSMNIAGTFGPLITATFIASIGWRESMRLAGMVSILIGFITFVLIKDKPVQSQDISMNVKKEDTESISRWKILRLPGFLGVCLCYMTVSLIQYGIIQWGQLYLVEDIGLSLLIGSGFVSSVEVGGIVGSFIAGYSSDHMISKNSNIPQFLVRKTLWIHFFIVLGVALYSFITVIDKDSSKMLISLIGFIIGFAIYGPISIAGVIALESSPKNISGTTYAVAALFSNIGIFLAGLPFSYIAKQYDLQTTFFILGTFSIIMFLYLIFKLKNELSSYRGGLMKVLFMK</sequence>
<dbReference type="InterPro" id="IPR020846">
    <property type="entry name" value="MFS_dom"/>
</dbReference>
<comment type="caution">
    <text evidence="8">The sequence shown here is derived from an EMBL/GenBank/DDBJ whole genome shotgun (WGS) entry which is preliminary data.</text>
</comment>
<dbReference type="InterPro" id="IPR036259">
    <property type="entry name" value="MFS_trans_sf"/>
</dbReference>
<dbReference type="PANTHER" id="PTHR43826">
    <property type="entry name" value="GLUCOSE-6-PHOSPHATE EXCHANGER SLC37A4"/>
    <property type="match status" value="1"/>
</dbReference>
<feature type="transmembrane region" description="Helical" evidence="6">
    <location>
        <begin position="7"/>
        <end position="24"/>
    </location>
</feature>
<evidence type="ECO:0000259" key="7">
    <source>
        <dbReference type="PROSITE" id="PS50850"/>
    </source>
</evidence>
<feature type="transmembrane region" description="Helical" evidence="6">
    <location>
        <begin position="214"/>
        <end position="234"/>
    </location>
</feature>
<feature type="transmembrane region" description="Helical" evidence="6">
    <location>
        <begin position="80"/>
        <end position="105"/>
    </location>
</feature>
<keyword evidence="4 6" id="KW-1133">Transmembrane helix</keyword>
<dbReference type="GO" id="GO:0005789">
    <property type="term" value="C:endoplasmic reticulum membrane"/>
    <property type="evidence" value="ECO:0007669"/>
    <property type="project" value="TreeGrafter"/>
</dbReference>
<protein>
    <submittedName>
        <fullName evidence="8">SLC37A4</fullName>
    </submittedName>
</protein>
<dbReference type="OrthoDB" id="6084664at2759"/>
<reference evidence="8" key="1">
    <citation type="submission" date="2021-03" db="EMBL/GenBank/DDBJ databases">
        <authorList>
            <person name="Bekaert M."/>
        </authorList>
    </citation>
    <scope>NUCLEOTIDE SEQUENCE</scope>
</reference>
<comment type="subcellular location">
    <subcellularLocation>
        <location evidence="1">Endomembrane system</location>
        <topology evidence="1">Multi-pass membrane protein</topology>
    </subcellularLocation>
</comment>
<dbReference type="PANTHER" id="PTHR43826:SF3">
    <property type="entry name" value="GLUCOSE-6-PHOSPHATE EXCHANGER SLC37A4"/>
    <property type="match status" value="1"/>
</dbReference>
<evidence type="ECO:0000256" key="5">
    <source>
        <dbReference type="ARBA" id="ARBA00023136"/>
    </source>
</evidence>
<feature type="transmembrane region" description="Helical" evidence="6">
    <location>
        <begin position="246"/>
        <end position="273"/>
    </location>
</feature>
<dbReference type="InterPro" id="IPR011701">
    <property type="entry name" value="MFS"/>
</dbReference>
<evidence type="ECO:0000256" key="2">
    <source>
        <dbReference type="ARBA" id="ARBA00009598"/>
    </source>
</evidence>
<dbReference type="InterPro" id="IPR000849">
    <property type="entry name" value="Sugar_P_transporter"/>
</dbReference>
<dbReference type="InterPro" id="IPR051337">
    <property type="entry name" value="OPA_Antiporter"/>
</dbReference>
<evidence type="ECO:0000256" key="4">
    <source>
        <dbReference type="ARBA" id="ARBA00022989"/>
    </source>
</evidence>
<keyword evidence="9" id="KW-1185">Reference proteome</keyword>
<feature type="transmembrane region" description="Helical" evidence="6">
    <location>
        <begin position="168"/>
        <end position="184"/>
    </location>
</feature>
<dbReference type="Proteomes" id="UP000683360">
    <property type="component" value="Unassembled WGS sequence"/>
</dbReference>
<evidence type="ECO:0000256" key="3">
    <source>
        <dbReference type="ARBA" id="ARBA00022692"/>
    </source>
</evidence>
<dbReference type="GO" id="GO:0035435">
    <property type="term" value="P:phosphate ion transmembrane transport"/>
    <property type="evidence" value="ECO:0007669"/>
    <property type="project" value="TreeGrafter"/>
</dbReference>
<feature type="transmembrane region" description="Helical" evidence="6">
    <location>
        <begin position="357"/>
        <end position="378"/>
    </location>
</feature>
<dbReference type="GO" id="GO:0061513">
    <property type="term" value="F:glucose 6-phosphate:phosphate antiporter activity"/>
    <property type="evidence" value="ECO:0007669"/>
    <property type="project" value="TreeGrafter"/>
</dbReference>
<evidence type="ECO:0000256" key="6">
    <source>
        <dbReference type="SAM" id="Phobius"/>
    </source>
</evidence>
<evidence type="ECO:0000313" key="9">
    <source>
        <dbReference type="Proteomes" id="UP000683360"/>
    </source>
</evidence>
<evidence type="ECO:0000313" key="8">
    <source>
        <dbReference type="EMBL" id="CAG2210528.1"/>
    </source>
</evidence>
<comment type="similarity">
    <text evidence="2">Belongs to the major facilitator superfamily. Organophosphate:Pi antiporter (OPA) (TC 2.A.1.4) family.</text>
</comment>
<dbReference type="Pfam" id="PF07690">
    <property type="entry name" value="MFS_1"/>
    <property type="match status" value="1"/>
</dbReference>
<dbReference type="PIRSF" id="PIRSF002808">
    <property type="entry name" value="Hexose_phosphate_transp"/>
    <property type="match status" value="1"/>
</dbReference>
<name>A0A8S3RUT2_MYTED</name>
<feature type="domain" description="Major facilitator superfamily (MFS) profile" evidence="7">
    <location>
        <begin position="10"/>
        <end position="410"/>
    </location>
</feature>
<organism evidence="8 9">
    <name type="scientific">Mytilus edulis</name>
    <name type="common">Blue mussel</name>
    <dbReference type="NCBI Taxonomy" id="6550"/>
    <lineage>
        <taxon>Eukaryota</taxon>
        <taxon>Metazoa</taxon>
        <taxon>Spiralia</taxon>
        <taxon>Lophotrochozoa</taxon>
        <taxon>Mollusca</taxon>
        <taxon>Bivalvia</taxon>
        <taxon>Autobranchia</taxon>
        <taxon>Pteriomorphia</taxon>
        <taxon>Mytilida</taxon>
        <taxon>Mytiloidea</taxon>
        <taxon>Mytilidae</taxon>
        <taxon>Mytilinae</taxon>
        <taxon>Mytilus</taxon>
    </lineage>
</organism>
<feature type="transmembrane region" description="Helical" evidence="6">
    <location>
        <begin position="384"/>
        <end position="404"/>
    </location>
</feature>
<accession>A0A8S3RUT2</accession>
<gene>
    <name evidence="8" type="ORF">MEDL_24578</name>
</gene>
<dbReference type="EMBL" id="CAJPWZ010001236">
    <property type="protein sequence ID" value="CAG2210528.1"/>
    <property type="molecule type" value="Genomic_DNA"/>
</dbReference>
<evidence type="ECO:0000256" key="1">
    <source>
        <dbReference type="ARBA" id="ARBA00004127"/>
    </source>
</evidence>
<keyword evidence="3 6" id="KW-0812">Transmembrane</keyword>
<feature type="transmembrane region" description="Helical" evidence="6">
    <location>
        <begin position="320"/>
        <end position="345"/>
    </location>
</feature>